<reference evidence="3" key="5">
    <citation type="submission" date="2018-04" db="UniProtKB">
        <authorList>
            <consortium name="EnsemblFungi"/>
        </authorList>
    </citation>
    <scope>IDENTIFICATION</scope>
    <source>
        <strain evidence="3">R3-111a-1</strain>
    </source>
</reference>
<dbReference type="Proteomes" id="UP000006039">
    <property type="component" value="Unassembled WGS sequence"/>
</dbReference>
<accession>J3PIE8</accession>
<dbReference type="AlphaFoldDB" id="J3PIE8"/>
<evidence type="ECO:0000313" key="4">
    <source>
        <dbReference type="Proteomes" id="UP000006039"/>
    </source>
</evidence>
<keyword evidence="4" id="KW-1185">Reference proteome</keyword>
<evidence type="ECO:0000313" key="3">
    <source>
        <dbReference type="EnsemblFungi" id="EJT69167"/>
    </source>
</evidence>
<dbReference type="EMBL" id="GL385405">
    <property type="protein sequence ID" value="EJT69167.1"/>
    <property type="molecule type" value="Genomic_DNA"/>
</dbReference>
<reference evidence="4" key="1">
    <citation type="submission" date="2010-07" db="EMBL/GenBank/DDBJ databases">
        <title>The genome sequence of Gaeumannomyces graminis var. tritici strain R3-111a-1.</title>
        <authorList>
            <consortium name="The Broad Institute Genome Sequencing Platform"/>
            <person name="Ma L.-J."/>
            <person name="Dead R."/>
            <person name="Young S."/>
            <person name="Zeng Q."/>
            <person name="Koehrsen M."/>
            <person name="Alvarado L."/>
            <person name="Berlin A."/>
            <person name="Chapman S.B."/>
            <person name="Chen Z."/>
            <person name="Freedman E."/>
            <person name="Gellesch M."/>
            <person name="Goldberg J."/>
            <person name="Griggs A."/>
            <person name="Gujja S."/>
            <person name="Heilman E.R."/>
            <person name="Heiman D."/>
            <person name="Hepburn T."/>
            <person name="Howarth C."/>
            <person name="Jen D."/>
            <person name="Larson L."/>
            <person name="Mehta T."/>
            <person name="Neiman D."/>
            <person name="Pearson M."/>
            <person name="Roberts A."/>
            <person name="Saif S."/>
            <person name="Shea T."/>
            <person name="Shenoy N."/>
            <person name="Sisk P."/>
            <person name="Stolte C."/>
            <person name="Sykes S."/>
            <person name="Walk T."/>
            <person name="White J."/>
            <person name="Yandava C."/>
            <person name="Haas B."/>
            <person name="Nusbaum C."/>
            <person name="Birren B."/>
        </authorList>
    </citation>
    <scope>NUCLEOTIDE SEQUENCE [LARGE SCALE GENOMIC DNA]</scope>
    <source>
        <strain evidence="4">R3-111a-1</strain>
    </source>
</reference>
<dbReference type="EnsemblFungi" id="EJT69167">
    <property type="protein sequence ID" value="EJT69167"/>
    <property type="gene ID" value="GGTG_13276"/>
</dbReference>
<dbReference type="GeneID" id="20353734"/>
<gene>
    <name evidence="3" type="primary">20353734</name>
    <name evidence="2" type="ORF">GGTG_13276</name>
</gene>
<sequence length="178" mass="18501">MVDQATEITTKDGLVHPQADPHRHKVQRDPQGAEGPQKGGGGQPQGREGAAEAGSAAASQNGSNEPQAGSEAPQPSNGYAGARGAFQFPPIGYQSADISRGTSRRRLVIAPPVDKGLDCAGWLIVVQRPQAPPHRLVVKLASFGRCLSPVASCRPRATAAGTLLSCTSTETPSLPYFL</sequence>
<reference evidence="3" key="4">
    <citation type="journal article" date="2015" name="G3 (Bethesda)">
        <title>Genome sequences of three phytopathogenic species of the Magnaporthaceae family of fungi.</title>
        <authorList>
            <person name="Okagaki L.H."/>
            <person name="Nunes C.C."/>
            <person name="Sailsbery J."/>
            <person name="Clay B."/>
            <person name="Brown D."/>
            <person name="John T."/>
            <person name="Oh Y."/>
            <person name="Young N."/>
            <person name="Fitzgerald M."/>
            <person name="Haas B.J."/>
            <person name="Zeng Q."/>
            <person name="Young S."/>
            <person name="Adiconis X."/>
            <person name="Fan L."/>
            <person name="Levin J.Z."/>
            <person name="Mitchell T.K."/>
            <person name="Okubara P.A."/>
            <person name="Farman M.L."/>
            <person name="Kohn L.M."/>
            <person name="Birren B."/>
            <person name="Ma L.-J."/>
            <person name="Dean R.A."/>
        </authorList>
    </citation>
    <scope>NUCLEOTIDE SEQUENCE</scope>
    <source>
        <strain evidence="3">R3-111a-1</strain>
    </source>
</reference>
<evidence type="ECO:0000256" key="1">
    <source>
        <dbReference type="SAM" id="MobiDB-lite"/>
    </source>
</evidence>
<organism evidence="2">
    <name type="scientific">Gaeumannomyces tritici (strain R3-111a-1)</name>
    <name type="common">Wheat and barley take-all root rot fungus</name>
    <name type="synonym">Gaeumannomyces graminis var. tritici</name>
    <dbReference type="NCBI Taxonomy" id="644352"/>
    <lineage>
        <taxon>Eukaryota</taxon>
        <taxon>Fungi</taxon>
        <taxon>Dikarya</taxon>
        <taxon>Ascomycota</taxon>
        <taxon>Pezizomycotina</taxon>
        <taxon>Sordariomycetes</taxon>
        <taxon>Sordariomycetidae</taxon>
        <taxon>Magnaporthales</taxon>
        <taxon>Magnaporthaceae</taxon>
        <taxon>Gaeumannomyces</taxon>
    </lineage>
</organism>
<dbReference type="VEuPathDB" id="FungiDB:GGTG_13276"/>
<dbReference type="HOGENOM" id="CLU_1510691_0_0_1"/>
<reference evidence="2" key="2">
    <citation type="submission" date="2010-07" db="EMBL/GenBank/DDBJ databases">
        <authorList>
            <consortium name="The Broad Institute Genome Sequencing Platform"/>
            <consortium name="Broad Institute Genome Sequencing Center for Infectious Disease"/>
            <person name="Ma L.-J."/>
            <person name="Dead R."/>
            <person name="Young S."/>
            <person name="Zeng Q."/>
            <person name="Koehrsen M."/>
            <person name="Alvarado L."/>
            <person name="Berlin A."/>
            <person name="Chapman S.B."/>
            <person name="Chen Z."/>
            <person name="Freedman E."/>
            <person name="Gellesch M."/>
            <person name="Goldberg J."/>
            <person name="Griggs A."/>
            <person name="Gujja S."/>
            <person name="Heilman E.R."/>
            <person name="Heiman D."/>
            <person name="Hepburn T."/>
            <person name="Howarth C."/>
            <person name="Jen D."/>
            <person name="Larson L."/>
            <person name="Mehta T."/>
            <person name="Neiman D."/>
            <person name="Pearson M."/>
            <person name="Roberts A."/>
            <person name="Saif S."/>
            <person name="Shea T."/>
            <person name="Shenoy N."/>
            <person name="Sisk P."/>
            <person name="Stolte C."/>
            <person name="Sykes S."/>
            <person name="Walk T."/>
            <person name="White J."/>
            <person name="Yandava C."/>
            <person name="Haas B."/>
            <person name="Nusbaum C."/>
            <person name="Birren B."/>
        </authorList>
    </citation>
    <scope>NUCLEOTIDE SEQUENCE</scope>
    <source>
        <strain evidence="2">R3-111a-1</strain>
    </source>
</reference>
<dbReference type="RefSeq" id="XP_009229446.1">
    <property type="nucleotide sequence ID" value="XM_009231182.1"/>
</dbReference>
<reference evidence="2" key="3">
    <citation type="submission" date="2010-09" db="EMBL/GenBank/DDBJ databases">
        <title>Annotation of Gaeumannomyces graminis var. tritici R3-111a-1.</title>
        <authorList>
            <consortium name="The Broad Institute Genome Sequencing Platform"/>
            <person name="Ma L.-J."/>
            <person name="Dead R."/>
            <person name="Young S.K."/>
            <person name="Zeng Q."/>
            <person name="Gargeya S."/>
            <person name="Fitzgerald M."/>
            <person name="Haas B."/>
            <person name="Abouelleil A."/>
            <person name="Alvarado L."/>
            <person name="Arachchi H.M."/>
            <person name="Berlin A."/>
            <person name="Brown A."/>
            <person name="Chapman S.B."/>
            <person name="Chen Z."/>
            <person name="Dunbar C."/>
            <person name="Freedman E."/>
            <person name="Gearin G."/>
            <person name="Gellesch M."/>
            <person name="Goldberg J."/>
            <person name="Griggs A."/>
            <person name="Gujja S."/>
            <person name="Heiman D."/>
            <person name="Howarth C."/>
            <person name="Larson L."/>
            <person name="Lui A."/>
            <person name="MacDonald P.J.P."/>
            <person name="Mehta T."/>
            <person name="Montmayeur A."/>
            <person name="Murphy C."/>
            <person name="Neiman D."/>
            <person name="Pearson M."/>
            <person name="Priest M."/>
            <person name="Roberts A."/>
            <person name="Saif S."/>
            <person name="Shea T."/>
            <person name="Shenoy N."/>
            <person name="Sisk P."/>
            <person name="Stolte C."/>
            <person name="Sykes S."/>
            <person name="Yandava C."/>
            <person name="Wortman J."/>
            <person name="Nusbaum C."/>
            <person name="Birren B."/>
        </authorList>
    </citation>
    <scope>NUCLEOTIDE SEQUENCE</scope>
    <source>
        <strain evidence="2">R3-111a-1</strain>
    </source>
</reference>
<name>J3PIE8_GAET3</name>
<feature type="compositionally biased region" description="Low complexity" evidence="1">
    <location>
        <begin position="45"/>
        <end position="65"/>
    </location>
</feature>
<evidence type="ECO:0000313" key="2">
    <source>
        <dbReference type="EMBL" id="EJT69167.1"/>
    </source>
</evidence>
<proteinExistence type="predicted"/>
<protein>
    <submittedName>
        <fullName evidence="2 3">Uncharacterized protein</fullName>
    </submittedName>
</protein>
<feature type="region of interest" description="Disordered" evidence="1">
    <location>
        <begin position="1"/>
        <end position="85"/>
    </location>
</feature>